<accession>A0A0P1MUD7</accession>
<evidence type="ECO:0000256" key="7">
    <source>
        <dbReference type="ARBA" id="ARBA00023136"/>
    </source>
</evidence>
<name>A0A0P1MUD7_9BACT</name>
<keyword evidence="12" id="KW-1185">Reference proteome</keyword>
<dbReference type="PANTHER" id="PTHR35011:SF2">
    <property type="entry name" value="2,3-DIKETO-L-GULONATE TRAP TRANSPORTER SMALL PERMEASE PROTEIN YIAM"/>
    <property type="match status" value="1"/>
</dbReference>
<evidence type="ECO:0000256" key="3">
    <source>
        <dbReference type="ARBA" id="ARBA00022475"/>
    </source>
</evidence>
<dbReference type="AlphaFoldDB" id="A0A0P1MUD7"/>
<dbReference type="Proteomes" id="UP000199197">
    <property type="component" value="Unassembled WGS sequence"/>
</dbReference>
<dbReference type="RefSeq" id="WP_092348547.1">
    <property type="nucleotide sequence ID" value="NZ_CZVW01000006.1"/>
</dbReference>
<evidence type="ECO:0000256" key="4">
    <source>
        <dbReference type="ARBA" id="ARBA00022519"/>
    </source>
</evidence>
<dbReference type="Pfam" id="PF04290">
    <property type="entry name" value="DctQ"/>
    <property type="match status" value="1"/>
</dbReference>
<evidence type="ECO:0000256" key="2">
    <source>
        <dbReference type="ARBA" id="ARBA00022448"/>
    </source>
</evidence>
<evidence type="ECO:0000256" key="5">
    <source>
        <dbReference type="ARBA" id="ARBA00022692"/>
    </source>
</evidence>
<keyword evidence="7 9" id="KW-0472">Membrane</keyword>
<dbReference type="GO" id="GO:0015740">
    <property type="term" value="P:C4-dicarboxylate transport"/>
    <property type="evidence" value="ECO:0007669"/>
    <property type="project" value="TreeGrafter"/>
</dbReference>
<dbReference type="GO" id="GO:0005886">
    <property type="term" value="C:plasma membrane"/>
    <property type="evidence" value="ECO:0007669"/>
    <property type="project" value="UniProtKB-SubCell"/>
</dbReference>
<feature type="domain" description="Tripartite ATP-independent periplasmic transporters DctQ component" evidence="10">
    <location>
        <begin position="26"/>
        <end position="155"/>
    </location>
</feature>
<evidence type="ECO:0000313" key="11">
    <source>
        <dbReference type="EMBL" id="CUS99576.1"/>
    </source>
</evidence>
<protein>
    <submittedName>
        <fullName evidence="11">TRAP-type C4-dicarboxylate transport system, small permease component</fullName>
    </submittedName>
</protein>
<organism evidence="11 12">
    <name type="scientific">Candidatus Chryseopegocella kryptomonas</name>
    <dbReference type="NCBI Taxonomy" id="1633643"/>
    <lineage>
        <taxon>Bacteria</taxon>
        <taxon>Pseudomonadati</taxon>
        <taxon>Candidatus Kryptoniota</taxon>
        <taxon>Candidatus Chryseopegocella</taxon>
    </lineage>
</organism>
<dbReference type="EMBL" id="CZVW01000006">
    <property type="protein sequence ID" value="CUS99576.1"/>
    <property type="molecule type" value="Genomic_DNA"/>
</dbReference>
<keyword evidence="2" id="KW-0813">Transport</keyword>
<sequence length="161" mass="18787">MKLFDVIDEALAKIEMVLLTLLLSLMLLVGFVQIILRNFFETGFLWADPFLRYTVLWLAFIGASLATREDRHINIDVLTRFLTPKLKKLTSILTRFFALAICVILLKASVNFIRMEIEFPQDVFLGIKNWQVEIIIPIGFSLMSFRFFVRILKLLLIKNIF</sequence>
<dbReference type="InterPro" id="IPR055348">
    <property type="entry name" value="DctQ"/>
</dbReference>
<keyword evidence="6 9" id="KW-1133">Transmembrane helix</keyword>
<feature type="transmembrane region" description="Helical" evidence="9">
    <location>
        <begin position="50"/>
        <end position="68"/>
    </location>
</feature>
<gene>
    <name evidence="11" type="ORF">JGI23_00683</name>
</gene>
<feature type="transmembrane region" description="Helical" evidence="9">
    <location>
        <begin position="89"/>
        <end position="110"/>
    </location>
</feature>
<evidence type="ECO:0000256" key="8">
    <source>
        <dbReference type="ARBA" id="ARBA00038436"/>
    </source>
</evidence>
<evidence type="ECO:0000256" key="1">
    <source>
        <dbReference type="ARBA" id="ARBA00004429"/>
    </source>
</evidence>
<evidence type="ECO:0000256" key="6">
    <source>
        <dbReference type="ARBA" id="ARBA00022989"/>
    </source>
</evidence>
<evidence type="ECO:0000313" key="12">
    <source>
        <dbReference type="Proteomes" id="UP000199197"/>
    </source>
</evidence>
<dbReference type="GO" id="GO:0022857">
    <property type="term" value="F:transmembrane transporter activity"/>
    <property type="evidence" value="ECO:0007669"/>
    <property type="project" value="TreeGrafter"/>
</dbReference>
<keyword evidence="5 9" id="KW-0812">Transmembrane</keyword>
<evidence type="ECO:0000259" key="10">
    <source>
        <dbReference type="Pfam" id="PF04290"/>
    </source>
</evidence>
<comment type="similarity">
    <text evidence="8">Belongs to the TRAP transporter small permease family.</text>
</comment>
<comment type="subcellular location">
    <subcellularLocation>
        <location evidence="1">Cell inner membrane</location>
        <topology evidence="1">Multi-pass membrane protein</topology>
    </subcellularLocation>
</comment>
<proteinExistence type="inferred from homology"/>
<dbReference type="PANTHER" id="PTHR35011">
    <property type="entry name" value="2,3-DIKETO-L-GULONATE TRAP TRANSPORTER SMALL PERMEASE PROTEIN YIAM"/>
    <property type="match status" value="1"/>
</dbReference>
<evidence type="ECO:0000256" key="9">
    <source>
        <dbReference type="SAM" id="Phobius"/>
    </source>
</evidence>
<keyword evidence="4" id="KW-0997">Cell inner membrane</keyword>
<reference evidence="12" key="1">
    <citation type="submission" date="2015-11" db="EMBL/GenBank/DDBJ databases">
        <authorList>
            <person name="Varghese N."/>
        </authorList>
    </citation>
    <scope>NUCLEOTIDE SEQUENCE [LARGE SCALE GENOMIC DNA]</scope>
    <source>
        <strain evidence="12">JGI-23</strain>
    </source>
</reference>
<keyword evidence="3" id="KW-1003">Cell membrane</keyword>
<feature type="transmembrane region" description="Helical" evidence="9">
    <location>
        <begin position="12"/>
        <end position="35"/>
    </location>
</feature>
<dbReference type="InterPro" id="IPR007387">
    <property type="entry name" value="TRAP_DctQ"/>
</dbReference>
<dbReference type="OrthoDB" id="5418442at2"/>
<feature type="transmembrane region" description="Helical" evidence="9">
    <location>
        <begin position="130"/>
        <end position="149"/>
    </location>
</feature>